<dbReference type="PANTHER" id="PTHR43377:SF1">
    <property type="entry name" value="BILIVERDIN REDUCTASE A"/>
    <property type="match status" value="1"/>
</dbReference>
<dbReference type="InterPro" id="IPR007197">
    <property type="entry name" value="rSAM"/>
</dbReference>
<keyword evidence="8" id="KW-1185">Reference proteome</keyword>
<dbReference type="InterPro" id="IPR000683">
    <property type="entry name" value="Gfo/Idh/MocA-like_OxRdtase_N"/>
</dbReference>
<dbReference type="Gene3D" id="3.30.360.10">
    <property type="entry name" value="Dihydrodipicolinate Reductase, domain 2"/>
    <property type="match status" value="1"/>
</dbReference>
<feature type="domain" description="Gfo/Idh/MocA-like oxidoreductase N-terminal" evidence="5">
    <location>
        <begin position="3"/>
        <end position="123"/>
    </location>
</feature>
<dbReference type="SUPFAM" id="SSF51735">
    <property type="entry name" value="NAD(P)-binding Rossmann-fold domains"/>
    <property type="match status" value="1"/>
</dbReference>
<evidence type="ECO:0000256" key="1">
    <source>
        <dbReference type="ARBA" id="ARBA00022691"/>
    </source>
</evidence>
<dbReference type="Proteomes" id="UP000323454">
    <property type="component" value="Unassembled WGS sequence"/>
</dbReference>
<dbReference type="PANTHER" id="PTHR43377">
    <property type="entry name" value="BILIVERDIN REDUCTASE A"/>
    <property type="match status" value="1"/>
</dbReference>
<evidence type="ECO:0000256" key="3">
    <source>
        <dbReference type="ARBA" id="ARBA00023004"/>
    </source>
</evidence>
<evidence type="ECO:0000313" key="8">
    <source>
        <dbReference type="Proteomes" id="UP000323454"/>
    </source>
</evidence>
<dbReference type="Pfam" id="PF01408">
    <property type="entry name" value="GFO_IDH_MocA"/>
    <property type="match status" value="1"/>
</dbReference>
<keyword evidence="2" id="KW-0479">Metal-binding</keyword>
<dbReference type="InterPro" id="IPR016863">
    <property type="entry name" value="DesII"/>
</dbReference>
<keyword evidence="1" id="KW-0949">S-adenosyl-L-methionine</keyword>
<keyword evidence="7" id="KW-0456">Lyase</keyword>
<sequence>MSRVLVVGGGRWGRVLAAVLLDHHLAERITLVASHGFDRCARWAGEADGRAAAVRVVRDLPADLSDHDAAIVATRPATHADTAAPLLLAGLPVLVEKPFAARAEDERELLALAERQGTPLAIDHEFLLAAWVRELGDLLREKTVRGLRIVWREQRSASYGDEVRSTDLSVSAVRDLMPHVLSILTVLFGAAEPTDLRLTQRAEEDGFEAEFGYAGIPVACEVLRNSTGRHRRVHVDTDGSAALEVDWNSDRAALLRPDGTRVPLGGDGPGALATALAAFLDQARGRGDRPGPLAAVAAQHILAGTRAVEAALDAEIAATLTAVRPASAVDRVAAMLRTRVAPALERAGLVGHVGDWDGVEAAARDLARITATAAANPFVPLEDLRGGRGRESFAALLRVFREVPELSVPLLTGESAKYWRNTLLPMEAAGVFDAVLDGKPRHPYRVGLYPGPTCMFHCTFCARIEGERYETAEIAEGEELLGKVIDEAPTDDPGIFYISGGLEPLTNPTLGRLVERAAARGLEPACYSNGFALTPQTLARQPGLWRLRAIRISLYGLDEQEYAATTRRTGAFDRVRTNVGRFLELRAEREAPLRVGMNYVVLPGRAERLPRLIDHIAGINESAPDRPIDFLTLREDYSGREDGRLPEDERQELLGALCALEDRARELTPTLDIDYGYALQGIRMGGSATLPYSTPELMRGRGYPQASVVVDLRGDVYLYREAAFPGLPGADRYVIGRISPTLGLEEIVSDFLADPARTVEPVAGDEFFLDAFDQVVTARLRQLDADVAAGWSAHRGLLR</sequence>
<evidence type="ECO:0000259" key="6">
    <source>
        <dbReference type="Pfam" id="PF04055"/>
    </source>
</evidence>
<organism evidence="7 8">
    <name type="scientific">Solihabitans fulvus</name>
    <dbReference type="NCBI Taxonomy" id="1892852"/>
    <lineage>
        <taxon>Bacteria</taxon>
        <taxon>Bacillati</taxon>
        <taxon>Actinomycetota</taxon>
        <taxon>Actinomycetes</taxon>
        <taxon>Pseudonocardiales</taxon>
        <taxon>Pseudonocardiaceae</taxon>
        <taxon>Solihabitans</taxon>
    </lineage>
</organism>
<dbReference type="GO" id="GO:0046872">
    <property type="term" value="F:metal ion binding"/>
    <property type="evidence" value="ECO:0007669"/>
    <property type="project" value="UniProtKB-KW"/>
</dbReference>
<gene>
    <name evidence="7" type="primary">desII</name>
    <name evidence="7" type="ORF">F0L68_08060</name>
</gene>
<dbReference type="InterPro" id="IPR051450">
    <property type="entry name" value="Gfo/Idh/MocA_Oxidoreductases"/>
</dbReference>
<protein>
    <submittedName>
        <fullName evidence="7">dTDP-4-amino-4,6-dideoxy-D-glucose ammonia-lyase</fullName>
        <ecNumber evidence="7">4.3.1.30</ecNumber>
    </submittedName>
</protein>
<evidence type="ECO:0000313" key="7">
    <source>
        <dbReference type="EMBL" id="KAA2264185.1"/>
    </source>
</evidence>
<dbReference type="SFLD" id="SFLDS00029">
    <property type="entry name" value="Radical_SAM"/>
    <property type="match status" value="1"/>
</dbReference>
<reference evidence="7 8" key="2">
    <citation type="submission" date="2019-09" db="EMBL/GenBank/DDBJ databases">
        <authorList>
            <person name="Jin C."/>
        </authorList>
    </citation>
    <scope>NUCLEOTIDE SEQUENCE [LARGE SCALE GENOMIC DNA]</scope>
    <source>
        <strain evidence="7 8">AN110305</strain>
    </source>
</reference>
<evidence type="ECO:0000259" key="5">
    <source>
        <dbReference type="Pfam" id="PF01408"/>
    </source>
</evidence>
<dbReference type="InterPro" id="IPR036291">
    <property type="entry name" value="NAD(P)-bd_dom_sf"/>
</dbReference>
<evidence type="ECO:0000256" key="2">
    <source>
        <dbReference type="ARBA" id="ARBA00022723"/>
    </source>
</evidence>
<dbReference type="Pfam" id="PF04055">
    <property type="entry name" value="Radical_SAM"/>
    <property type="match status" value="1"/>
</dbReference>
<dbReference type="EMBL" id="VUOB01000012">
    <property type="protein sequence ID" value="KAA2264185.1"/>
    <property type="molecule type" value="Genomic_DNA"/>
</dbReference>
<evidence type="ECO:0000256" key="4">
    <source>
        <dbReference type="ARBA" id="ARBA00023014"/>
    </source>
</evidence>
<dbReference type="InterPro" id="IPR058240">
    <property type="entry name" value="rSAM_sf"/>
</dbReference>
<dbReference type="GO" id="GO:0051539">
    <property type="term" value="F:4 iron, 4 sulfur cluster binding"/>
    <property type="evidence" value="ECO:0007669"/>
    <property type="project" value="InterPro"/>
</dbReference>
<dbReference type="GO" id="GO:0033068">
    <property type="term" value="P:macrolide biosynthetic process"/>
    <property type="evidence" value="ECO:0007669"/>
    <property type="project" value="InterPro"/>
</dbReference>
<dbReference type="OrthoDB" id="3656020at2"/>
<dbReference type="SUPFAM" id="SSF102114">
    <property type="entry name" value="Radical SAM enzymes"/>
    <property type="match status" value="1"/>
</dbReference>
<dbReference type="CDD" id="cd01335">
    <property type="entry name" value="Radical_SAM"/>
    <property type="match status" value="1"/>
</dbReference>
<keyword evidence="4" id="KW-0411">Iron-sulfur</keyword>
<dbReference type="RefSeq" id="WP_149848848.1">
    <property type="nucleotide sequence ID" value="NZ_VUOB01000012.1"/>
</dbReference>
<reference evidence="7 8" key="1">
    <citation type="submission" date="2019-09" db="EMBL/GenBank/DDBJ databases">
        <title>Goodfellowia gen. nov., a new genus of the Pseudonocardineae related to Actinoalloteichus, containing Goodfellowia coeruleoviolacea gen. nov., comb. nov. gen. nov., comb. nov.</title>
        <authorList>
            <person name="Labeda D."/>
        </authorList>
    </citation>
    <scope>NUCLEOTIDE SEQUENCE [LARGE SCALE GENOMIC DNA]</scope>
    <source>
        <strain evidence="7 8">AN110305</strain>
    </source>
</reference>
<dbReference type="Gene3D" id="3.40.50.720">
    <property type="entry name" value="NAD(P)-binding Rossmann-like Domain"/>
    <property type="match status" value="1"/>
</dbReference>
<dbReference type="EC" id="4.3.1.30" evidence="7"/>
<dbReference type="NCBIfam" id="TIGR04426">
    <property type="entry name" value="rSAM_desII"/>
    <property type="match status" value="1"/>
</dbReference>
<name>A0A5B2XM32_9PSEU</name>
<dbReference type="AlphaFoldDB" id="A0A5B2XM32"/>
<dbReference type="GO" id="GO:0000166">
    <property type="term" value="F:nucleotide binding"/>
    <property type="evidence" value="ECO:0007669"/>
    <property type="project" value="InterPro"/>
</dbReference>
<feature type="domain" description="Radical SAM core" evidence="6">
    <location>
        <begin position="449"/>
        <end position="606"/>
    </location>
</feature>
<dbReference type="GO" id="GO:0016841">
    <property type="term" value="F:ammonia-lyase activity"/>
    <property type="evidence" value="ECO:0007669"/>
    <property type="project" value="InterPro"/>
</dbReference>
<dbReference type="Gene3D" id="3.20.20.70">
    <property type="entry name" value="Aldolase class I"/>
    <property type="match status" value="1"/>
</dbReference>
<comment type="caution">
    <text evidence="7">The sequence shown here is derived from an EMBL/GenBank/DDBJ whole genome shotgun (WGS) entry which is preliminary data.</text>
</comment>
<dbReference type="InterPro" id="IPR013785">
    <property type="entry name" value="Aldolase_TIM"/>
</dbReference>
<proteinExistence type="predicted"/>
<keyword evidence="3" id="KW-0408">Iron</keyword>
<accession>A0A5B2XM32</accession>